<accession>A0A167JCN0</accession>
<keyword evidence="3" id="KW-1185">Reference proteome</keyword>
<dbReference type="AlphaFoldDB" id="A0A167JCN0"/>
<gene>
    <name evidence="2" type="ORF">CALVIDRAFT_539905</name>
</gene>
<dbReference type="EMBL" id="KV417301">
    <property type="protein sequence ID" value="KZO93461.1"/>
    <property type="molecule type" value="Genomic_DNA"/>
</dbReference>
<proteinExistence type="predicted"/>
<protein>
    <submittedName>
        <fullName evidence="2">Uncharacterized protein</fullName>
    </submittedName>
</protein>
<organism evidence="2 3">
    <name type="scientific">Calocera viscosa (strain TUFC12733)</name>
    <dbReference type="NCBI Taxonomy" id="1330018"/>
    <lineage>
        <taxon>Eukaryota</taxon>
        <taxon>Fungi</taxon>
        <taxon>Dikarya</taxon>
        <taxon>Basidiomycota</taxon>
        <taxon>Agaricomycotina</taxon>
        <taxon>Dacrymycetes</taxon>
        <taxon>Dacrymycetales</taxon>
        <taxon>Dacrymycetaceae</taxon>
        <taxon>Calocera</taxon>
    </lineage>
</organism>
<evidence type="ECO:0000313" key="2">
    <source>
        <dbReference type="EMBL" id="KZO93461.1"/>
    </source>
</evidence>
<sequence length="100" mass="11320">MPKRNLMRRRWLLRKWLTSGCANQLLHHLERSSCTMTSQFSRVGAVSVSLVHDDVGYTSNAQHRPHVVLRMSVSVRLSTTDRSRSPKETPAQISPARVGP</sequence>
<feature type="region of interest" description="Disordered" evidence="1">
    <location>
        <begin position="76"/>
        <end position="100"/>
    </location>
</feature>
<evidence type="ECO:0000256" key="1">
    <source>
        <dbReference type="SAM" id="MobiDB-lite"/>
    </source>
</evidence>
<evidence type="ECO:0000313" key="3">
    <source>
        <dbReference type="Proteomes" id="UP000076738"/>
    </source>
</evidence>
<dbReference type="Proteomes" id="UP000076738">
    <property type="component" value="Unassembled WGS sequence"/>
</dbReference>
<name>A0A167JCN0_CALVF</name>
<reference evidence="2 3" key="1">
    <citation type="journal article" date="2016" name="Mol. Biol. Evol.">
        <title>Comparative Genomics of Early-Diverging Mushroom-Forming Fungi Provides Insights into the Origins of Lignocellulose Decay Capabilities.</title>
        <authorList>
            <person name="Nagy L.G."/>
            <person name="Riley R."/>
            <person name="Tritt A."/>
            <person name="Adam C."/>
            <person name="Daum C."/>
            <person name="Floudas D."/>
            <person name="Sun H."/>
            <person name="Yadav J.S."/>
            <person name="Pangilinan J."/>
            <person name="Larsson K.H."/>
            <person name="Matsuura K."/>
            <person name="Barry K."/>
            <person name="Labutti K."/>
            <person name="Kuo R."/>
            <person name="Ohm R.A."/>
            <person name="Bhattacharya S.S."/>
            <person name="Shirouzu T."/>
            <person name="Yoshinaga Y."/>
            <person name="Martin F.M."/>
            <person name="Grigoriev I.V."/>
            <person name="Hibbett D.S."/>
        </authorList>
    </citation>
    <scope>NUCLEOTIDE SEQUENCE [LARGE SCALE GENOMIC DNA]</scope>
    <source>
        <strain evidence="2 3">TUFC12733</strain>
    </source>
</reference>